<feature type="region of interest" description="Disordered" evidence="1">
    <location>
        <begin position="273"/>
        <end position="350"/>
    </location>
</feature>
<evidence type="ECO:0000256" key="1">
    <source>
        <dbReference type="SAM" id="MobiDB-lite"/>
    </source>
</evidence>
<dbReference type="GO" id="GO:0032153">
    <property type="term" value="C:cell division site"/>
    <property type="evidence" value="ECO:0007669"/>
    <property type="project" value="TreeGrafter"/>
</dbReference>
<evidence type="ECO:0000313" key="4">
    <source>
        <dbReference type="Proteomes" id="UP000076727"/>
    </source>
</evidence>
<dbReference type="OrthoDB" id="3365245at2759"/>
<feature type="compositionally biased region" description="Low complexity" evidence="1">
    <location>
        <begin position="285"/>
        <end position="298"/>
    </location>
</feature>
<reference evidence="3 4" key="1">
    <citation type="journal article" date="2016" name="Mol. Biol. Evol.">
        <title>Comparative Genomics of Early-Diverging Mushroom-Forming Fungi Provides Insights into the Origins of Lignocellulose Decay Capabilities.</title>
        <authorList>
            <person name="Nagy L.G."/>
            <person name="Riley R."/>
            <person name="Tritt A."/>
            <person name="Adam C."/>
            <person name="Daum C."/>
            <person name="Floudas D."/>
            <person name="Sun H."/>
            <person name="Yadav J.S."/>
            <person name="Pangilinan J."/>
            <person name="Larsson K.H."/>
            <person name="Matsuura K."/>
            <person name="Barry K."/>
            <person name="Labutti K."/>
            <person name="Kuo R."/>
            <person name="Ohm R.A."/>
            <person name="Bhattacharya S.S."/>
            <person name="Shirouzu T."/>
            <person name="Yoshinaga Y."/>
            <person name="Martin F.M."/>
            <person name="Grigoriev I.V."/>
            <person name="Hibbett D.S."/>
        </authorList>
    </citation>
    <scope>NUCLEOTIDE SEQUENCE [LARGE SCALE GENOMIC DNA]</scope>
    <source>
        <strain evidence="3 4">L-15889</strain>
    </source>
</reference>
<dbReference type="PANTHER" id="PTHR28013">
    <property type="entry name" value="PROTEIN DCV1-RELATED"/>
    <property type="match status" value="1"/>
</dbReference>
<evidence type="ECO:0000313" key="3">
    <source>
        <dbReference type="EMBL" id="KZT74973.1"/>
    </source>
</evidence>
<dbReference type="GO" id="GO:0035838">
    <property type="term" value="C:growing cell tip"/>
    <property type="evidence" value="ECO:0007669"/>
    <property type="project" value="TreeGrafter"/>
</dbReference>
<feature type="transmembrane region" description="Helical" evidence="2">
    <location>
        <begin position="134"/>
        <end position="156"/>
    </location>
</feature>
<gene>
    <name evidence="3" type="ORF">DAEQUDRAFT_659419</name>
</gene>
<feature type="compositionally biased region" description="Polar residues" evidence="1">
    <location>
        <begin position="313"/>
        <end position="323"/>
    </location>
</feature>
<dbReference type="EMBL" id="KV429032">
    <property type="protein sequence ID" value="KZT74973.1"/>
    <property type="molecule type" value="Genomic_DNA"/>
</dbReference>
<feature type="region of interest" description="Disordered" evidence="1">
    <location>
        <begin position="495"/>
        <end position="566"/>
    </location>
</feature>
<keyword evidence="2" id="KW-0472">Membrane</keyword>
<accession>A0A165UIU9</accession>
<dbReference type="InterPro" id="IPR051380">
    <property type="entry name" value="pH-response_reg_palI/RIM9"/>
</dbReference>
<protein>
    <submittedName>
        <fullName evidence="3">Pali-domain-containing protein</fullName>
    </submittedName>
</protein>
<dbReference type="Proteomes" id="UP000076727">
    <property type="component" value="Unassembled WGS sequence"/>
</dbReference>
<evidence type="ECO:0000256" key="2">
    <source>
        <dbReference type="SAM" id="Phobius"/>
    </source>
</evidence>
<dbReference type="AlphaFoldDB" id="A0A165UIU9"/>
<sequence>MGILRPATPGFLVTLVATGLLAAVTFSVPYIKSVYFLKATIDVDNTNATFTFGTLGYCVQLSNGTTCSKPSVGYELDVNTLLGDTTAIQIPSVLVKWITYALVLHIVALILSAISAVFGLLAHVREMSMAYCSSFVSGFAAAVTLVAFIFDIVLFYVTKDRVNSESGGSSSLGVGVWLTLASWLLLFFAGCFYTIGRCCIKRRPSGWTRDRNAPDNSYAEQMRLDAVKAEADRKARQKQGEIGLPAFQELDQLQPLASHTDEEYVDDGDKVVPLSSAQNAGVGSYGRRQSSQSRPYPGGYVPQPAGTRAVDYSNASPATSTVYPPQSAPQQARRQGSGHTQGTSGYTPSTYSNSPGVAGVGAAAAAGAGGYLAASSYGHTQQASGATQNYGHGQGGSSCACHYQASHQQYPTNYSDTAYAAPQPQTFNPDSYNAAGYIHGAMPSASSPPLAGSTNPYYNSRSPPIPQQDRSYTLGGDGYNAAHDTAYYDPYAANAVGSRHHTPSPSPLNTNVPQGHPVRSPTHLSQSPVGMPEAHGHGASYSDSPPMYDAATAQPPGMWSTKPSNR</sequence>
<dbReference type="GO" id="GO:0005886">
    <property type="term" value="C:plasma membrane"/>
    <property type="evidence" value="ECO:0007669"/>
    <property type="project" value="InterPro"/>
</dbReference>
<feature type="transmembrane region" description="Helical" evidence="2">
    <location>
        <begin position="176"/>
        <end position="195"/>
    </location>
</feature>
<keyword evidence="2" id="KW-1133">Transmembrane helix</keyword>
<feature type="compositionally biased region" description="Low complexity" evidence="1">
    <location>
        <begin position="324"/>
        <end position="335"/>
    </location>
</feature>
<name>A0A165UIU9_9APHY</name>
<proteinExistence type="predicted"/>
<dbReference type="STRING" id="1314783.A0A165UIU9"/>
<dbReference type="InterPro" id="IPR009571">
    <property type="entry name" value="SUR7/Rim9-like_fungi"/>
</dbReference>
<organism evidence="3 4">
    <name type="scientific">Daedalea quercina L-15889</name>
    <dbReference type="NCBI Taxonomy" id="1314783"/>
    <lineage>
        <taxon>Eukaryota</taxon>
        <taxon>Fungi</taxon>
        <taxon>Dikarya</taxon>
        <taxon>Basidiomycota</taxon>
        <taxon>Agaricomycotina</taxon>
        <taxon>Agaricomycetes</taxon>
        <taxon>Polyporales</taxon>
        <taxon>Fomitopsis</taxon>
    </lineage>
</organism>
<keyword evidence="2" id="KW-0812">Transmembrane</keyword>
<dbReference type="Pfam" id="PF06687">
    <property type="entry name" value="SUR7"/>
    <property type="match status" value="1"/>
</dbReference>
<feature type="transmembrane region" description="Helical" evidence="2">
    <location>
        <begin position="97"/>
        <end position="122"/>
    </location>
</feature>
<keyword evidence="4" id="KW-1185">Reference proteome</keyword>
<dbReference type="PANTHER" id="PTHR28013:SF4">
    <property type="entry name" value="MARVEL DOMAIN-CONTAINING PROTEIN"/>
    <property type="match status" value="1"/>
</dbReference>
<feature type="compositionally biased region" description="Polar residues" evidence="1">
    <location>
        <begin position="337"/>
        <end position="350"/>
    </location>
</feature>